<evidence type="ECO:0000313" key="9">
    <source>
        <dbReference type="Proteomes" id="UP001497600"/>
    </source>
</evidence>
<dbReference type="InterPro" id="IPR036864">
    <property type="entry name" value="Zn2-C6_fun-type_DNA-bd_sf"/>
</dbReference>
<dbReference type="InterPro" id="IPR007219">
    <property type="entry name" value="XnlR_reg_dom"/>
</dbReference>
<keyword evidence="4" id="KW-0804">Transcription</keyword>
<evidence type="ECO:0000313" key="8">
    <source>
        <dbReference type="EMBL" id="CAK7916468.1"/>
    </source>
</evidence>
<evidence type="ECO:0000256" key="6">
    <source>
        <dbReference type="SAM" id="MobiDB-lite"/>
    </source>
</evidence>
<keyword evidence="5" id="KW-0539">Nucleus</keyword>
<reference evidence="8 9" key="1">
    <citation type="submission" date="2024-01" db="EMBL/GenBank/DDBJ databases">
        <authorList>
            <consortium name="Genoscope - CEA"/>
            <person name="William W."/>
        </authorList>
    </citation>
    <scope>NUCLEOTIDE SEQUENCE [LARGE SCALE GENOMIC DNA]</scope>
    <source>
        <strain evidence="8 9">29B2s-10</strain>
    </source>
</reference>
<evidence type="ECO:0000256" key="2">
    <source>
        <dbReference type="ARBA" id="ARBA00023015"/>
    </source>
</evidence>
<dbReference type="PANTHER" id="PTHR31069:SF12">
    <property type="entry name" value="TRANSCRIPTION FACTOR DOMAIN-CONTAINING PROTEIN"/>
    <property type="match status" value="1"/>
</dbReference>
<gene>
    <name evidence="8" type="primary">MRR1</name>
    <name evidence="8" type="ORF">CAAN4_G03972</name>
</gene>
<protein>
    <submittedName>
        <fullName evidence="8">Multidrug resistance regulator 1</fullName>
    </submittedName>
</protein>
<keyword evidence="1" id="KW-0479">Metal-binding</keyword>
<dbReference type="Gene3D" id="4.10.240.10">
    <property type="entry name" value="Zn(2)-C6 fungal-type DNA-binding domain"/>
    <property type="match status" value="1"/>
</dbReference>
<evidence type="ECO:0000259" key="7">
    <source>
        <dbReference type="PROSITE" id="PS50048"/>
    </source>
</evidence>
<dbReference type="InterPro" id="IPR050675">
    <property type="entry name" value="OAF3"/>
</dbReference>
<dbReference type="PROSITE" id="PS00463">
    <property type="entry name" value="ZN2_CY6_FUNGAL_1"/>
    <property type="match status" value="1"/>
</dbReference>
<feature type="compositionally biased region" description="Basic and acidic residues" evidence="6">
    <location>
        <begin position="30"/>
        <end position="46"/>
    </location>
</feature>
<keyword evidence="9" id="KW-1185">Reference proteome</keyword>
<accession>A0ABP0EGY3</accession>
<dbReference type="Pfam" id="PF00172">
    <property type="entry name" value="Zn_clus"/>
    <property type="match status" value="1"/>
</dbReference>
<feature type="compositionally biased region" description="Basic and acidic residues" evidence="6">
    <location>
        <begin position="301"/>
        <end position="322"/>
    </location>
</feature>
<dbReference type="PROSITE" id="PS50048">
    <property type="entry name" value="ZN2_CY6_FUNGAL_2"/>
    <property type="match status" value="1"/>
</dbReference>
<dbReference type="CDD" id="cd00067">
    <property type="entry name" value="GAL4"/>
    <property type="match status" value="1"/>
</dbReference>
<organism evidence="8 9">
    <name type="scientific">[Candida] anglica</name>
    <dbReference type="NCBI Taxonomy" id="148631"/>
    <lineage>
        <taxon>Eukaryota</taxon>
        <taxon>Fungi</taxon>
        <taxon>Dikarya</taxon>
        <taxon>Ascomycota</taxon>
        <taxon>Saccharomycotina</taxon>
        <taxon>Pichiomycetes</taxon>
        <taxon>Debaryomycetaceae</taxon>
        <taxon>Kurtzmaniella</taxon>
    </lineage>
</organism>
<dbReference type="CDD" id="cd12148">
    <property type="entry name" value="fungal_TF_MHR"/>
    <property type="match status" value="1"/>
</dbReference>
<feature type="region of interest" description="Disordered" evidence="6">
    <location>
        <begin position="295"/>
        <end position="322"/>
    </location>
</feature>
<evidence type="ECO:0000256" key="3">
    <source>
        <dbReference type="ARBA" id="ARBA00023125"/>
    </source>
</evidence>
<dbReference type="InterPro" id="IPR001138">
    <property type="entry name" value="Zn2Cys6_DnaBD"/>
</dbReference>
<dbReference type="SUPFAM" id="SSF57701">
    <property type="entry name" value="Zn2/Cys6 DNA-binding domain"/>
    <property type="match status" value="1"/>
</dbReference>
<dbReference type="EMBL" id="OZ004259">
    <property type="protein sequence ID" value="CAK7916468.1"/>
    <property type="molecule type" value="Genomic_DNA"/>
</dbReference>
<keyword evidence="2" id="KW-0805">Transcription regulation</keyword>
<dbReference type="SMART" id="SM00066">
    <property type="entry name" value="GAL4"/>
    <property type="match status" value="1"/>
</dbReference>
<evidence type="ECO:0000256" key="4">
    <source>
        <dbReference type="ARBA" id="ARBA00023163"/>
    </source>
</evidence>
<evidence type="ECO:0000256" key="5">
    <source>
        <dbReference type="ARBA" id="ARBA00023242"/>
    </source>
</evidence>
<dbReference type="PANTHER" id="PTHR31069">
    <property type="entry name" value="OLEATE-ACTIVATED TRANSCRIPTION FACTOR 1-RELATED"/>
    <property type="match status" value="1"/>
</dbReference>
<feature type="domain" description="Zn(2)-C6 fungal-type" evidence="7">
    <location>
        <begin position="19"/>
        <end position="50"/>
    </location>
</feature>
<dbReference type="Pfam" id="PF04082">
    <property type="entry name" value="Fungal_trans"/>
    <property type="match status" value="1"/>
</dbReference>
<evidence type="ECO:0000256" key="1">
    <source>
        <dbReference type="ARBA" id="ARBA00022723"/>
    </source>
</evidence>
<dbReference type="SMART" id="SM00906">
    <property type="entry name" value="Fungal_trans"/>
    <property type="match status" value="1"/>
</dbReference>
<feature type="region of interest" description="Disordered" evidence="6">
    <location>
        <begin position="30"/>
        <end position="88"/>
    </location>
</feature>
<name>A0ABP0EGY3_9ASCO</name>
<dbReference type="Proteomes" id="UP001497600">
    <property type="component" value="Chromosome G"/>
</dbReference>
<keyword evidence="3" id="KW-0238">DNA-binding</keyword>
<sequence>MITFQQGAPVRRRNRPSLVCEPCKRRKVKCDKGKPCESCKKNDVPHKCVYSPNWVPRDEETSPGTKRQKKNSNNDESDSLKKDPHSSDPIFKSYVRSALEPIAIISPHQPVPTTTFKIEEKSDKMILINASEMESLKDRLRSLEESIKAQKRDEDHYELPLCTGTIREIVIKLSYKEYLTQNIVNLNSKAIFQHRSENPGLVSSVKEPIQLESPPLSSYTSPNSPPINGREIYESLIGVNPYASKDDRINFFEGYTSIHNNEPNRRTNYGPFAWISISGKDQALRLLKQYTMKQKNIPSEDGTKRQSPEVVNKEPEKSHFENKEVDSNGFVDMLPYKNNNVKETSIKNLNAHKGQNYCFGNGPISENPDRELNLIASIERALPKKKVIWLLLERFFDFLYPYIPFVDEESFRLEISNILGPKDFTDEPITKLNITKNLDFAYIGMLFVFLRLAYLSILSPHSSYRVSEDSNEEKKLICEYLLNNPVNMTCIEITKSCLNQFQVLRKINLTILQCTFFLRLYHMYAPDEGDGADGGDSQIFNGMLVQMAYSIGLNREPDNFTDGEVDKKVNNVGRKIWYQLVISDFVISGTFGNPLSSRDIYYDTKIPFHEEGNSNLVNQSLEESILAFHQFCDGFVNGPMKKILELALNVKESCKMSDLTKHLNVLEVCTSKIFGRIEDYCNVLETDDPAYRFNKLMKLRIILSLKSFYLSIYYHFFLHYEELVENDLAFFYLKKMITVSIGEILPFLFPLVFGVKDIFGDAADLVLYPFFLQTLHRTSEVNLTAIVRLNIHLYKFRADPSHPKKLQTDSDYKKFYDLTCQMTEDMEKCARICIKALSELSSRYYYAWGVTKSHSFILKVVTSEGYYADNKDKFTSRPLKLEQIEELNEIYDPPLKLAEKIVNQHCQCEETISLFRKKKDVSIPLNSPTSTIGTYDLNDELRSNSMLTGFTSNNLISSEFEELNFSNTAEIDSLWLQLLSTKTDTTDVDPMYFQDSGNAPQLVNFEDSSRFNFFSDLPMEKLFPQNS</sequence>
<proteinExistence type="predicted"/>